<gene>
    <name evidence="1" type="ORF">MJO28_000620</name>
</gene>
<protein>
    <submittedName>
        <fullName evidence="1">Uncharacterized protein</fullName>
    </submittedName>
</protein>
<reference evidence="1 2" key="3">
    <citation type="journal article" date="2022" name="Microbiol. Spectr.">
        <title>Folding features and dynamics of 3D genome architecture in plant fungal pathogens.</title>
        <authorList>
            <person name="Xia C."/>
        </authorList>
    </citation>
    <scope>NUCLEOTIDE SEQUENCE [LARGE SCALE GENOMIC DNA]</scope>
    <source>
        <strain evidence="1 2">93-210</strain>
    </source>
</reference>
<organism evidence="1 2">
    <name type="scientific">Puccinia striiformis f. sp. tritici</name>
    <dbReference type="NCBI Taxonomy" id="168172"/>
    <lineage>
        <taxon>Eukaryota</taxon>
        <taxon>Fungi</taxon>
        <taxon>Dikarya</taxon>
        <taxon>Basidiomycota</taxon>
        <taxon>Pucciniomycotina</taxon>
        <taxon>Pucciniomycetes</taxon>
        <taxon>Pucciniales</taxon>
        <taxon>Pucciniaceae</taxon>
        <taxon>Puccinia</taxon>
    </lineage>
</organism>
<comment type="caution">
    <text evidence="1">The sequence shown here is derived from an EMBL/GenBank/DDBJ whole genome shotgun (WGS) entry which is preliminary data.</text>
</comment>
<keyword evidence="2" id="KW-1185">Reference proteome</keyword>
<proteinExistence type="predicted"/>
<dbReference type="EMBL" id="CM045865">
    <property type="protein sequence ID" value="KAI7962526.1"/>
    <property type="molecule type" value="Genomic_DNA"/>
</dbReference>
<reference evidence="2" key="1">
    <citation type="journal article" date="2018" name="BMC Genomics">
        <title>Genomic insights into host adaptation between the wheat stripe rust pathogen (Puccinia striiformis f. sp. tritici) and the barley stripe rust pathogen (Puccinia striiformis f. sp. hordei).</title>
        <authorList>
            <person name="Xia C."/>
            <person name="Wang M."/>
            <person name="Yin C."/>
            <person name="Cornejo O.E."/>
            <person name="Hulbert S.H."/>
            <person name="Chen X."/>
        </authorList>
    </citation>
    <scope>NUCLEOTIDE SEQUENCE [LARGE SCALE GENOMIC DNA]</scope>
    <source>
        <strain evidence="2">93-210</strain>
    </source>
</reference>
<dbReference type="Proteomes" id="UP001060170">
    <property type="component" value="Chromosome 1"/>
</dbReference>
<evidence type="ECO:0000313" key="1">
    <source>
        <dbReference type="EMBL" id="KAI7962526.1"/>
    </source>
</evidence>
<evidence type="ECO:0000313" key="2">
    <source>
        <dbReference type="Proteomes" id="UP001060170"/>
    </source>
</evidence>
<accession>A0ACC0EZL4</accession>
<sequence>MDNLCKWAMKAVKFEKALHRQKIERVTEPEELRMATNGNQAAEGSQNRNPNNELSLKPKMTTEQHLENRRRNQERKQKRIALLPPHEQQIIRERDEEKERVQLQRQLDARQRKQQIEQEKAERKRAYLERLQERPETQLEAQQRKDLEKAERQRIHLEKQQRHRLEKEQREKDKAQRRQFYQERQRQQQLEAQQRKEQQKIERQRLQQEKQEQKNLERQKLQETEEQQKLERLQSQLERQRRWKLEPRTPTPPPPYDEELNEHYYHVNQFLNCTCPTTDPLFQTGLTPKDDMQKTCKILVVGAGGLGCEILQNLALLGFGDIHVIDMDTINISNLNRQFLFQEKDIGKAKAEVAAKFIMERIPQVKVTPHYCKMQDKDDTFYMMFNMVVCGLDSVEARRWINATMVNLVDPEKPESVKPLIGGGTEGFKGQSRVILPTITSCYECSLDLVAPQTVYPLNTIVNTPRSPEHCIEWASRLEWPRVFKDKDMNKCNPDHIQWLFEQASARAKEHDISGVTWSLTRGVIQNIVPAIASTNAIIAASCCNEAFKIATSCAPHLQNYMMYNGNDSIYSHTFQHQKKPDCPVCGNQSVQILFDKDWTLKKLVDHLIETPAFQIKHPSLSTPTGPLFSHGGPPELRKSTHANLNKKLIDLIPCHSDGIQITVTDSGLPFQFNLLLKLQ</sequence>
<reference evidence="2" key="2">
    <citation type="journal article" date="2018" name="Mol. Plant Microbe Interact.">
        <title>Genome sequence resources for the wheat stripe rust pathogen (Puccinia striiformis f. sp. tritici) and the barley stripe rust pathogen (Puccinia striiformis f. sp. hordei).</title>
        <authorList>
            <person name="Xia C."/>
            <person name="Wang M."/>
            <person name="Yin C."/>
            <person name="Cornejo O.E."/>
            <person name="Hulbert S.H."/>
            <person name="Chen X."/>
        </authorList>
    </citation>
    <scope>NUCLEOTIDE SEQUENCE [LARGE SCALE GENOMIC DNA]</scope>
    <source>
        <strain evidence="2">93-210</strain>
    </source>
</reference>
<name>A0ACC0EZL4_9BASI</name>